<feature type="domain" description="C2" evidence="18">
    <location>
        <begin position="1082"/>
        <end position="1202"/>
    </location>
</feature>
<dbReference type="GO" id="GO:0009395">
    <property type="term" value="P:phospholipid catabolic process"/>
    <property type="evidence" value="ECO:0007669"/>
    <property type="project" value="TreeGrafter"/>
</dbReference>
<dbReference type="CDD" id="cd04015">
    <property type="entry name" value="C2_plant_PLD"/>
    <property type="match status" value="1"/>
</dbReference>
<evidence type="ECO:0000256" key="2">
    <source>
        <dbReference type="ARBA" id="ARBA00001913"/>
    </source>
</evidence>
<dbReference type="InterPro" id="IPR000157">
    <property type="entry name" value="TIR_dom"/>
</dbReference>
<evidence type="ECO:0000256" key="8">
    <source>
        <dbReference type="ARBA" id="ARBA00022801"/>
    </source>
</evidence>
<dbReference type="InterPro" id="IPR042197">
    <property type="entry name" value="Apaf_helical"/>
</dbReference>
<evidence type="ECO:0000256" key="11">
    <source>
        <dbReference type="ARBA" id="ARBA00022963"/>
    </source>
</evidence>
<dbReference type="Gene3D" id="3.30.870.10">
    <property type="entry name" value="Endonuclease Chain A"/>
    <property type="match status" value="2"/>
</dbReference>
<evidence type="ECO:0000256" key="15">
    <source>
        <dbReference type="ARBA" id="ARBA00042228"/>
    </source>
</evidence>
<keyword evidence="7" id="KW-0677">Repeat</keyword>
<dbReference type="Pfam" id="PF01582">
    <property type="entry name" value="TIR"/>
    <property type="match status" value="1"/>
</dbReference>
<dbReference type="Gene3D" id="2.60.40.150">
    <property type="entry name" value="C2 domain"/>
    <property type="match status" value="1"/>
</dbReference>
<evidence type="ECO:0000256" key="10">
    <source>
        <dbReference type="ARBA" id="ARBA00022837"/>
    </source>
</evidence>
<dbReference type="SUPFAM" id="SSF52200">
    <property type="entry name" value="Toll/Interleukin receptor TIR domain"/>
    <property type="match status" value="1"/>
</dbReference>
<evidence type="ECO:0000259" key="20">
    <source>
        <dbReference type="PROSITE" id="PS50104"/>
    </source>
</evidence>
<feature type="domain" description="PLD phosphodiesterase" evidence="19">
    <location>
        <begin position="1726"/>
        <end position="1753"/>
    </location>
</feature>
<reference evidence="21" key="1">
    <citation type="journal article" date="2023" name="Science">
        <title>Elucidation of the pathway for biosynthesis of saponin adjuvants from the soapbark tree.</title>
        <authorList>
            <person name="Reed J."/>
            <person name="Orme A."/>
            <person name="El-Demerdash A."/>
            <person name="Owen C."/>
            <person name="Martin L.B.B."/>
            <person name="Misra R.C."/>
            <person name="Kikuchi S."/>
            <person name="Rejzek M."/>
            <person name="Martin A.C."/>
            <person name="Harkess A."/>
            <person name="Leebens-Mack J."/>
            <person name="Louveau T."/>
            <person name="Stephenson M.J."/>
            <person name="Osbourn A."/>
        </authorList>
    </citation>
    <scope>NUCLEOTIDE SEQUENCE</scope>
    <source>
        <strain evidence="21">S10</strain>
    </source>
</reference>
<evidence type="ECO:0000256" key="16">
    <source>
        <dbReference type="ARBA" id="ARBA00042781"/>
    </source>
</evidence>
<dbReference type="InterPro" id="IPR058546">
    <property type="entry name" value="RPS4B/Roq1-like_LRR"/>
</dbReference>
<keyword evidence="10" id="KW-0106">Calcium</keyword>
<comment type="similarity">
    <text evidence="3">Belongs to the phospholipase D family. C2-PLD subfamily.</text>
</comment>
<dbReference type="PANTHER" id="PTHR18896:SF115">
    <property type="entry name" value="PHOSPHOLIPASE D ALPHA 1"/>
    <property type="match status" value="1"/>
</dbReference>
<organism evidence="21 22">
    <name type="scientific">Quillaja saponaria</name>
    <name type="common">Soap bark tree</name>
    <dbReference type="NCBI Taxonomy" id="32244"/>
    <lineage>
        <taxon>Eukaryota</taxon>
        <taxon>Viridiplantae</taxon>
        <taxon>Streptophyta</taxon>
        <taxon>Embryophyta</taxon>
        <taxon>Tracheophyta</taxon>
        <taxon>Spermatophyta</taxon>
        <taxon>Magnoliopsida</taxon>
        <taxon>eudicotyledons</taxon>
        <taxon>Gunneridae</taxon>
        <taxon>Pentapetalae</taxon>
        <taxon>rosids</taxon>
        <taxon>fabids</taxon>
        <taxon>Fabales</taxon>
        <taxon>Quillajaceae</taxon>
        <taxon>Quillaja</taxon>
    </lineage>
</organism>
<name>A0AAD7L4J4_QUISA</name>
<comment type="cofactor">
    <cofactor evidence="2">
        <name>Ca(2+)</name>
        <dbReference type="ChEBI" id="CHEBI:29108"/>
    </cofactor>
</comment>
<dbReference type="GO" id="GO:0007165">
    <property type="term" value="P:signal transduction"/>
    <property type="evidence" value="ECO:0007669"/>
    <property type="project" value="InterPro"/>
</dbReference>
<dbReference type="SUPFAM" id="SSF52540">
    <property type="entry name" value="P-loop containing nucleoside triphosphate hydrolases"/>
    <property type="match status" value="1"/>
</dbReference>
<dbReference type="Pfam" id="PF00614">
    <property type="entry name" value="PLDc"/>
    <property type="match status" value="1"/>
</dbReference>
<evidence type="ECO:0000256" key="5">
    <source>
        <dbReference type="ARBA" id="ARBA00022614"/>
    </source>
</evidence>
<dbReference type="SMART" id="SM00239">
    <property type="entry name" value="C2"/>
    <property type="match status" value="1"/>
</dbReference>
<dbReference type="InterPro" id="IPR035892">
    <property type="entry name" value="C2_domain_sf"/>
</dbReference>
<comment type="catalytic activity">
    <reaction evidence="1">
        <text>a 1,2-diacyl-sn-glycero-3-phosphocholine + H2O = a 1,2-diacyl-sn-glycero-3-phosphate + choline + H(+)</text>
        <dbReference type="Rhea" id="RHEA:14445"/>
        <dbReference type="ChEBI" id="CHEBI:15354"/>
        <dbReference type="ChEBI" id="CHEBI:15377"/>
        <dbReference type="ChEBI" id="CHEBI:15378"/>
        <dbReference type="ChEBI" id="CHEBI:57643"/>
        <dbReference type="ChEBI" id="CHEBI:58608"/>
        <dbReference type="EC" id="3.1.4.4"/>
    </reaction>
</comment>
<keyword evidence="9" id="KW-0611">Plant defense</keyword>
<dbReference type="EC" id="3.1.4.4" evidence="4"/>
<dbReference type="GO" id="GO:0046872">
    <property type="term" value="F:metal ion binding"/>
    <property type="evidence" value="ECO:0007669"/>
    <property type="project" value="UniProtKB-KW"/>
</dbReference>
<feature type="domain" description="PLD phosphodiesterase" evidence="19">
    <location>
        <begin position="1397"/>
        <end position="1435"/>
    </location>
</feature>
<evidence type="ECO:0000256" key="3">
    <source>
        <dbReference type="ARBA" id="ARBA00010683"/>
    </source>
</evidence>
<evidence type="ECO:0000259" key="19">
    <source>
        <dbReference type="PROSITE" id="PS50035"/>
    </source>
</evidence>
<dbReference type="InterPro" id="IPR032675">
    <property type="entry name" value="LRR_dom_sf"/>
</dbReference>
<dbReference type="InterPro" id="IPR058192">
    <property type="entry name" value="WHD_ROQ1-like"/>
</dbReference>
<dbReference type="InterPro" id="IPR027417">
    <property type="entry name" value="P-loop_NTPase"/>
</dbReference>
<dbReference type="FunFam" id="3.30.870.10:FF:000025">
    <property type="entry name" value="Phospholipase D delta"/>
    <property type="match status" value="1"/>
</dbReference>
<dbReference type="SUPFAM" id="SSF49562">
    <property type="entry name" value="C2 domain (Calcium/lipid-binding domain, CaLB)"/>
    <property type="match status" value="1"/>
</dbReference>
<dbReference type="GO" id="GO:0005886">
    <property type="term" value="C:plasma membrane"/>
    <property type="evidence" value="ECO:0007669"/>
    <property type="project" value="TreeGrafter"/>
</dbReference>
<dbReference type="SUPFAM" id="SSF56024">
    <property type="entry name" value="Phospholipase D/nuclease"/>
    <property type="match status" value="2"/>
</dbReference>
<evidence type="ECO:0000256" key="14">
    <source>
        <dbReference type="ARBA" id="ARBA00041119"/>
    </source>
</evidence>
<evidence type="ECO:0000313" key="22">
    <source>
        <dbReference type="Proteomes" id="UP001163823"/>
    </source>
</evidence>
<evidence type="ECO:0000256" key="17">
    <source>
        <dbReference type="SAM" id="MobiDB-lite"/>
    </source>
</evidence>
<dbReference type="SMART" id="SM00155">
    <property type="entry name" value="PLDc"/>
    <property type="match status" value="3"/>
</dbReference>
<dbReference type="GO" id="GO:0004630">
    <property type="term" value="F:phospholipase D activity"/>
    <property type="evidence" value="ECO:0007669"/>
    <property type="project" value="UniProtKB-EC"/>
</dbReference>
<dbReference type="InterPro" id="IPR002182">
    <property type="entry name" value="NB-ARC"/>
</dbReference>
<dbReference type="Gene3D" id="3.40.50.10140">
    <property type="entry name" value="Toll/interleukin-1 receptor homology (TIR) domain"/>
    <property type="match status" value="1"/>
</dbReference>
<dbReference type="Pfam" id="PF23286">
    <property type="entry name" value="LRR_13"/>
    <property type="match status" value="1"/>
</dbReference>
<dbReference type="SUPFAM" id="SSF52058">
    <property type="entry name" value="L domain-like"/>
    <property type="match status" value="1"/>
</dbReference>
<evidence type="ECO:0000259" key="18">
    <source>
        <dbReference type="PROSITE" id="PS50004"/>
    </source>
</evidence>
<dbReference type="SMART" id="SM00255">
    <property type="entry name" value="TIR"/>
    <property type="match status" value="1"/>
</dbReference>
<dbReference type="Gene3D" id="3.40.50.300">
    <property type="entry name" value="P-loop containing nucleotide triphosphate hydrolases"/>
    <property type="match status" value="1"/>
</dbReference>
<dbReference type="Proteomes" id="UP001163823">
    <property type="component" value="Chromosome 11"/>
</dbReference>
<evidence type="ECO:0000256" key="7">
    <source>
        <dbReference type="ARBA" id="ARBA00022737"/>
    </source>
</evidence>
<keyword evidence="22" id="KW-1185">Reference proteome</keyword>
<dbReference type="InterPro" id="IPR015679">
    <property type="entry name" value="PLipase_D_fam"/>
</dbReference>
<dbReference type="FunFam" id="3.30.870.10:FF:000027">
    <property type="entry name" value="Phospholipase D"/>
    <property type="match status" value="1"/>
</dbReference>
<accession>A0AAD7L4J4</accession>
<evidence type="ECO:0000256" key="9">
    <source>
        <dbReference type="ARBA" id="ARBA00022821"/>
    </source>
</evidence>
<dbReference type="EMBL" id="JARAOO010000011">
    <property type="protein sequence ID" value="KAJ7950761.1"/>
    <property type="molecule type" value="Genomic_DNA"/>
</dbReference>
<dbReference type="InterPro" id="IPR000008">
    <property type="entry name" value="C2_dom"/>
</dbReference>
<keyword evidence="8" id="KW-0378">Hydrolase</keyword>
<feature type="domain" description="TIR" evidence="20">
    <location>
        <begin position="18"/>
        <end position="188"/>
    </location>
</feature>
<dbReference type="PRINTS" id="PR00364">
    <property type="entry name" value="DISEASERSIST"/>
</dbReference>
<dbReference type="CDD" id="cd09199">
    <property type="entry name" value="PLDc_pPLDalpha_2"/>
    <property type="match status" value="1"/>
</dbReference>
<feature type="region of interest" description="Disordered" evidence="17">
    <location>
        <begin position="1030"/>
        <end position="1053"/>
    </location>
</feature>
<sequence>MTQVPAAMVDSISFTEKWNYDVFLSFRGADTRNKFLGHLYAELIRRGVHTFKDDKDLKRGADISPSLLKSIGESRISIIIFSKQYASSTWCLEELVHILKCRREKKQHVLPVFYDVEPTEIRKHQSGSFGLAMVGHEKRFQSNIEKVKVHNWKLALKEAANLAGLEFKDGDNEHSFLQMIIKEVTTKLSRALLHVADHPVGLKSPILKVKSQLNIESGGVLTFRIHGIGGSGKTTLAKAVYNLIADEFEGCTCFLAKIRENSIPELQQQLLVEILGDKNIKLRGDSSKGISLIGQRLGTKKVILVLDDVDNLDQLKALAGKQDWFGGGSRIIITTRNKGLQVNHVHDVTKTFEMKLLNDHEALQLLNWHAFTNRIPDIGYADISKRVVDYSKGLPLALEKIGLGLIGRSIQEWESALHQYERNLHGEIFNVLRKSYDDLKNNVKKIFLDIACFFEGETWESVEKTYQASDFTRASIGELQEKSLVTIDKHDKLRMHNVIRHMGREIVRRESEDPMKRSRLWFHEEVLQLIKDNKGTDKVEGIKLDLCEQGEVEWNRNAFKEMKNLRILIIRNTYFKGGPKHLPDNLRLLEWQGYSSQLLPDDFREEKLVILRLTYSRFMLEDLKEFKNLMIMNLNGCKFSEVPDLSKFQNLKELHLDGCENLTDIHVSVGFLAKLVRLSAERCTKLKIFPVDIKLPSLKYLNFRSCNQLELFPNVLVKMENVTWIDLCYTAVKELPSSIENLVGLQELRLSFCKRLKDLPSSIYKLENLSSLELEGCQEVMHSRKLSSKYTSKKIPRYLTALNIRSCDLSDRDLPMISRCFRYLKMLDLSANNFVNFSDCIIELVSLECLRLNNCKQLQSIPRDILPRLKIIDAFNCTLLNLELSSSSLSQGFKEARVPGTSIPQGFHHCSEGDSVSFWVYEKLPEIIVAFALEVKNIDLLEHPASVCLLINGIKVLQAPSPIIHKLDIDHVWLFDLRNHFSKEELVDFDSYLEDGWNQMKVSFQSQTLTANWCGVHVHKNGLNSNDVLFRSPAPQDSGTSSQSFRPNNMEKEQKVVKELEQLSMNFNERAKTGSAPQNPLAVSEISVYPNENMQQFLLHGTLHAKIYEVDKLYSRGGSNFLTSKLYATIDLEKARVGRTRILESQQSNPRWYESFHIYCAHMASNIVFTVKDDNPTGAKLIGRAYVPVEEILDGEEVDKWVEILDEEKNPIHGGSKILVKLQYFDVTKDRNWDRGIRSRKFPGVPYTFYSQRQGCRVSLYQDAHVPDNFIPLIPLAGGEYYEPHRCWEDIFDAITNAQHLIYIAGWSVYTEISLVRDSRRQKPAGDLTIGELLKKKASEGVRVLMLVWDDRTSVGLLKKDGLMATHGKETVLYFRYSDVHCILCPRNPDDGGSIPQIFTHHQKIVVVDSEMPSDESYMRRIDSFVGGIDLCEGRYDTQFHSLFRTLDTAHHDDFHQPNFPSASITKGGPREPWHDIHSRLEGPIALDVLFSFEQRWRKQGGNYRLLVQLSEFDNIIDPHFPVTFPNVQDTWNVQLFRSIDSGAAFGLPETPEEAARAGLVSGKDNIIDRSIQDAYINAIRRAKNFIYIENQFFLGSSFAWSAEDIKPEDIGALHLIPKELSLKIVSKIEAGERFTVYVVVPMWPEGNPESASVQAILDWQKRTLEMMYKDVIQALRTKGLEEDPRNYLTFFCLGNREVKSRKEYEPSEKPDEDSDYMRAQEARRFMIYVHSKMMIIDDEYIIIGSANINQRSMDGARDSEIAMGAFQPYHLSTRQPARSQIHGFRMALWYEHLGMLDVTFLEPESEDCVRKVNQVADKYWDLFSSESLERDLPGHLLRYPIGISSGGDVTELPGFEFFPDTKARILGGKADYLPPIFTT</sequence>
<dbReference type="Gene3D" id="3.80.10.10">
    <property type="entry name" value="Ribonuclease Inhibitor"/>
    <property type="match status" value="2"/>
</dbReference>
<keyword evidence="6" id="KW-0479">Metal-binding</keyword>
<dbReference type="KEGG" id="qsa:O6P43_026911"/>
<dbReference type="PROSITE" id="PS50035">
    <property type="entry name" value="PLD"/>
    <property type="match status" value="2"/>
</dbReference>
<evidence type="ECO:0000256" key="6">
    <source>
        <dbReference type="ARBA" id="ARBA00022723"/>
    </source>
</evidence>
<dbReference type="PROSITE" id="PS50104">
    <property type="entry name" value="TIR"/>
    <property type="match status" value="1"/>
</dbReference>
<dbReference type="InterPro" id="IPR036390">
    <property type="entry name" value="WH_DNA-bd_sf"/>
</dbReference>
<dbReference type="GO" id="GO:0043531">
    <property type="term" value="F:ADP binding"/>
    <property type="evidence" value="ECO:0007669"/>
    <property type="project" value="InterPro"/>
</dbReference>
<keyword evidence="5" id="KW-0433">Leucine-rich repeat</keyword>
<comment type="caution">
    <text evidence="21">The sequence shown here is derived from an EMBL/GenBank/DDBJ whole genome shotgun (WGS) entry which is preliminary data.</text>
</comment>
<dbReference type="InterPro" id="IPR035897">
    <property type="entry name" value="Toll_tir_struct_dom_sf"/>
</dbReference>
<dbReference type="Pfam" id="PF00931">
    <property type="entry name" value="NB-ARC"/>
    <property type="match status" value="1"/>
</dbReference>
<proteinExistence type="inferred from homology"/>
<dbReference type="Pfam" id="PF12357">
    <property type="entry name" value="PLD_C"/>
    <property type="match status" value="1"/>
</dbReference>
<dbReference type="SUPFAM" id="SSF46785">
    <property type="entry name" value="Winged helix' DNA-binding domain"/>
    <property type="match status" value="1"/>
</dbReference>
<dbReference type="PROSITE" id="PS50004">
    <property type="entry name" value="C2"/>
    <property type="match status" value="1"/>
</dbReference>
<dbReference type="FunFam" id="3.40.50.10140:FF:000007">
    <property type="entry name" value="Disease resistance protein (TIR-NBS-LRR class)"/>
    <property type="match status" value="1"/>
</dbReference>
<keyword evidence="11" id="KW-0442">Lipid degradation</keyword>
<evidence type="ECO:0000256" key="1">
    <source>
        <dbReference type="ARBA" id="ARBA00000798"/>
    </source>
</evidence>
<dbReference type="Gene3D" id="1.10.8.430">
    <property type="entry name" value="Helical domain of apoptotic protease-activating factors"/>
    <property type="match status" value="1"/>
</dbReference>
<evidence type="ECO:0000313" key="21">
    <source>
        <dbReference type="EMBL" id="KAJ7950761.1"/>
    </source>
</evidence>
<dbReference type="Pfam" id="PF23282">
    <property type="entry name" value="WHD_ROQ1"/>
    <property type="match status" value="1"/>
</dbReference>
<dbReference type="Pfam" id="PF00168">
    <property type="entry name" value="C2"/>
    <property type="match status" value="1"/>
</dbReference>
<gene>
    <name evidence="21" type="ORF">O6P43_026911</name>
</gene>
<keyword evidence="13" id="KW-0443">Lipid metabolism</keyword>
<dbReference type="PANTHER" id="PTHR18896">
    <property type="entry name" value="PHOSPHOLIPASE D"/>
    <property type="match status" value="1"/>
</dbReference>
<evidence type="ECO:0000256" key="4">
    <source>
        <dbReference type="ARBA" id="ARBA00012027"/>
    </source>
</evidence>
<keyword evidence="12" id="KW-0520">NAD</keyword>
<evidence type="ECO:0000256" key="12">
    <source>
        <dbReference type="ARBA" id="ARBA00023027"/>
    </source>
</evidence>
<feature type="compositionally biased region" description="Polar residues" evidence="17">
    <location>
        <begin position="1035"/>
        <end position="1047"/>
    </location>
</feature>
<evidence type="ECO:0000256" key="13">
    <source>
        <dbReference type="ARBA" id="ARBA00023098"/>
    </source>
</evidence>
<protein>
    <recommendedName>
        <fullName evidence="14">Phospholipase D alpha 1</fullName>
        <ecNumber evidence="4">3.1.4.4</ecNumber>
    </recommendedName>
    <alternativeName>
        <fullName evidence="15">Choline phosphatase 1</fullName>
    </alternativeName>
    <alternativeName>
        <fullName evidence="16">Phosphatidylcholine-hydrolyzing phospholipase D 1</fullName>
    </alternativeName>
</protein>
<dbReference type="InterPro" id="IPR024632">
    <property type="entry name" value="PLipase_D_C"/>
</dbReference>
<dbReference type="InterPro" id="IPR001736">
    <property type="entry name" value="PLipase_D/transphosphatidylase"/>
</dbReference>